<protein>
    <recommendedName>
        <fullName evidence="3">RNA polymerase sigma-70 region 2 domain-containing protein</fullName>
    </recommendedName>
</protein>
<comment type="caution">
    <text evidence="1">The sequence shown here is derived from an EMBL/GenBank/DDBJ whole genome shotgun (WGS) entry which is preliminary data.</text>
</comment>
<evidence type="ECO:0000313" key="2">
    <source>
        <dbReference type="Proteomes" id="UP000236893"/>
    </source>
</evidence>
<keyword evidence="2" id="KW-1185">Reference proteome</keyword>
<dbReference type="Proteomes" id="UP000236893">
    <property type="component" value="Unassembled WGS sequence"/>
</dbReference>
<reference evidence="1 2" key="1">
    <citation type="submission" date="2018-01" db="EMBL/GenBank/DDBJ databases">
        <authorList>
            <person name="Gaut B.S."/>
            <person name="Morton B.R."/>
            <person name="Clegg M.T."/>
            <person name="Duvall M.R."/>
        </authorList>
    </citation>
    <scope>NUCLEOTIDE SEQUENCE [LARGE SCALE GENOMIC DNA]</scope>
    <source>
        <strain evidence="1 2">HR-AV</strain>
    </source>
</reference>
<evidence type="ECO:0000313" key="1">
    <source>
        <dbReference type="EMBL" id="POY37910.1"/>
    </source>
</evidence>
<gene>
    <name evidence="1" type="ORF">C3K47_05120</name>
</gene>
<name>A0A2S5A5N8_9SPHI</name>
<sequence length="63" mass="7722">MSLFEDNFKTLFHQHFKRLSQFSFSFVKDEDVTKRHCLEVFFKLWNLPDTSKIDAHLLMNTRR</sequence>
<dbReference type="AlphaFoldDB" id="A0A2S5A5N8"/>
<organism evidence="1 2">
    <name type="scientific">Solitalea longa</name>
    <dbReference type="NCBI Taxonomy" id="2079460"/>
    <lineage>
        <taxon>Bacteria</taxon>
        <taxon>Pseudomonadati</taxon>
        <taxon>Bacteroidota</taxon>
        <taxon>Sphingobacteriia</taxon>
        <taxon>Sphingobacteriales</taxon>
        <taxon>Sphingobacteriaceae</taxon>
        <taxon>Solitalea</taxon>
    </lineage>
</organism>
<evidence type="ECO:0008006" key="3">
    <source>
        <dbReference type="Google" id="ProtNLM"/>
    </source>
</evidence>
<dbReference type="EMBL" id="PQVF01000003">
    <property type="protein sequence ID" value="POY37910.1"/>
    <property type="molecule type" value="Genomic_DNA"/>
</dbReference>
<accession>A0A2S5A5N8</accession>
<proteinExistence type="predicted"/>